<protein>
    <submittedName>
        <fullName evidence="2">Uncharacterized protein</fullName>
    </submittedName>
</protein>
<accession>A0A820V2T7</accession>
<dbReference type="AlphaFoldDB" id="A0A820V2T7"/>
<organism evidence="2 3">
    <name type="scientific">Rotaria socialis</name>
    <dbReference type="NCBI Taxonomy" id="392032"/>
    <lineage>
        <taxon>Eukaryota</taxon>
        <taxon>Metazoa</taxon>
        <taxon>Spiralia</taxon>
        <taxon>Gnathifera</taxon>
        <taxon>Rotifera</taxon>
        <taxon>Eurotatoria</taxon>
        <taxon>Bdelloidea</taxon>
        <taxon>Philodinida</taxon>
        <taxon>Philodinidae</taxon>
        <taxon>Rotaria</taxon>
    </lineage>
</organism>
<comment type="caution">
    <text evidence="2">The sequence shown here is derived from an EMBL/GenBank/DDBJ whole genome shotgun (WGS) entry which is preliminary data.</text>
</comment>
<dbReference type="Proteomes" id="UP000663873">
    <property type="component" value="Unassembled WGS sequence"/>
</dbReference>
<proteinExistence type="predicted"/>
<name>A0A820V2T7_9BILA</name>
<reference evidence="2" key="1">
    <citation type="submission" date="2021-02" db="EMBL/GenBank/DDBJ databases">
        <authorList>
            <person name="Nowell W R."/>
        </authorList>
    </citation>
    <scope>NUCLEOTIDE SEQUENCE</scope>
</reference>
<keyword evidence="3" id="KW-1185">Reference proteome</keyword>
<evidence type="ECO:0000313" key="3">
    <source>
        <dbReference type="Proteomes" id="UP000663873"/>
    </source>
</evidence>
<evidence type="ECO:0000256" key="1">
    <source>
        <dbReference type="SAM" id="MobiDB-lite"/>
    </source>
</evidence>
<dbReference type="EMBL" id="CAJOBP010006484">
    <property type="protein sequence ID" value="CAF4493924.1"/>
    <property type="molecule type" value="Genomic_DNA"/>
</dbReference>
<evidence type="ECO:0000313" key="2">
    <source>
        <dbReference type="EMBL" id="CAF4493924.1"/>
    </source>
</evidence>
<sequence>MRYSQLSCSKLLVCTAIICLDSKFSNYSFFHIKQCTPTSLNLNPNLHLIPQYNNYLQIEHKHATKGFICSHCARSNFFLYNSSRLDKCSKEIAKIELRHYCKYSSTYTTRKNICQCLSTNETIELVRHWLKPIVKLGKSHMNTNRVNQINASSSYFVYMASATSRYPIKPKTLTLLELCRSFHDFRHPPPSLSSYQSQLSPTNAHILTRRIYLHPLTLTPYSKQQQQQQSLKSASNNSFPTLDSDTRHQLNYNRNRELHHVKNKSAFNGLAVLSSSAPIRTRVKIKSDTRHSRDKGLVSIEDEINNDFENSSTAFSSNQFSLHSITRGTLSSTHTKCTRPACILNHQKAYLKLDRWDKVDAWNHLEQILERPIPADPPTTPFHIISDVNNEYDESPNPYLNHNFIQEIKIYKRNPIRKLTMEQDTDTDDDDDNTDDYYIYNKN</sequence>
<feature type="region of interest" description="Disordered" evidence="1">
    <location>
        <begin position="222"/>
        <end position="246"/>
    </location>
</feature>
<gene>
    <name evidence="2" type="ORF">UJA718_LOCUS25840</name>
</gene>
<feature type="compositionally biased region" description="Polar residues" evidence="1">
    <location>
        <begin position="230"/>
        <end position="243"/>
    </location>
</feature>